<dbReference type="FunFam" id="2.70.160.11:FF:000010">
    <property type="entry name" value="Protein arginine N-methyltransferase"/>
    <property type="match status" value="1"/>
</dbReference>
<dbReference type="GO" id="GO:0000149">
    <property type="term" value="F:SNARE binding"/>
    <property type="evidence" value="ECO:0007669"/>
    <property type="project" value="TreeGrafter"/>
</dbReference>
<evidence type="ECO:0000256" key="4">
    <source>
        <dbReference type="ARBA" id="ARBA00022603"/>
    </source>
</evidence>
<feature type="coiled-coil region" evidence="9">
    <location>
        <begin position="643"/>
        <end position="670"/>
    </location>
</feature>
<dbReference type="Gene3D" id="1.10.357.70">
    <property type="entry name" value="Exocyst complex component Sec6, C-terminal domain"/>
    <property type="match status" value="1"/>
</dbReference>
<dbReference type="GO" id="GO:0006887">
    <property type="term" value="P:exocytosis"/>
    <property type="evidence" value="ECO:0007669"/>
    <property type="project" value="UniProtKB-KW"/>
</dbReference>
<dbReference type="PANTHER" id="PTHR21292">
    <property type="entry name" value="EXOCYST COMPLEX COMPONENT SEC6-RELATED"/>
    <property type="match status" value="1"/>
</dbReference>
<dbReference type="GO" id="GO:0051601">
    <property type="term" value="P:exocyst localization"/>
    <property type="evidence" value="ECO:0007669"/>
    <property type="project" value="TreeGrafter"/>
</dbReference>
<evidence type="ECO:0000313" key="12">
    <source>
        <dbReference type="Proteomes" id="UP000316079"/>
    </source>
</evidence>
<proteinExistence type="inferred from homology"/>
<feature type="domain" description="Protein arginine N-methyltransferase" evidence="10">
    <location>
        <begin position="959"/>
        <end position="1128"/>
    </location>
</feature>
<gene>
    <name evidence="11" type="ORF">DNTS_010882</name>
</gene>
<keyword evidence="12" id="KW-1185">Reference proteome</keyword>
<evidence type="ECO:0000256" key="6">
    <source>
        <dbReference type="ARBA" id="ARBA00022691"/>
    </source>
</evidence>
<dbReference type="InterPro" id="IPR042532">
    <property type="entry name" value="EXOC3/Sec6_C"/>
</dbReference>
<dbReference type="Pfam" id="PF06046">
    <property type="entry name" value="Sec6"/>
    <property type="match status" value="1"/>
</dbReference>
<evidence type="ECO:0000256" key="8">
    <source>
        <dbReference type="PROSITE-ProRule" id="PRU01015"/>
    </source>
</evidence>
<dbReference type="PROSITE" id="PS51678">
    <property type="entry name" value="SAM_MT_PRMT"/>
    <property type="match status" value="2"/>
</dbReference>
<dbReference type="Gene3D" id="3.40.50.150">
    <property type="entry name" value="Vaccinia Virus protein VP39"/>
    <property type="match status" value="2"/>
</dbReference>
<evidence type="ECO:0000256" key="2">
    <source>
        <dbReference type="ARBA" id="ARBA00018773"/>
    </source>
</evidence>
<keyword evidence="7" id="KW-0677">Repeat</keyword>
<sequence>MSDGDRSGRDNNEDTLVPVEVWQELERAECFARGAALKWASGIFCRPEHLERLGQYKKRESQRTASIQSRLKSVVQSYLEGVDWGLGQLREARGELRGASHDLYKANLESRKNSGQVSALETLREVSANHCQLLAAVSNLPRLYKVRSMVLETERLVESRRLLEAHPRLMELERWQDEVLLQIQEPRGSSETGVNAEHEELVRNYFSGVGRLVDALAKELWAVVGSGLTLAHQNTTPFVSAVRIIEREEALDQIFLVERYNAPMPSGRPRCWRERFFKVMEEAVSSRFRSVSYLHTRGPGLASHLSALQHCIMGDLSTVRHCLEQCVPAYYHLTRAYLRFCHQFLQTHLGLVIGWELEGGEIFAVLNWVLHIYNSPEMMGEPALVAELDIENLGPLISQEGLELLQNKYVQKVRKSVSEWMRKALEVELTDWQRDQEPDIDHEGCYHTSLPTIIAQMLEENARVALMISEALRDQTIQMGLYEMENLLSRDAIIEFGKEHRKDPTVNKFYLHYLLACINNCYILKSSTESLQQQICSFVSNRFSRVPLGPLAALDRAVRKACRLVMDHLLFEMQPHLQGLLSSSWLDQDDVTPNICGVLEHHCELYNRVRQPCGQRLKEECQWLTVVEYVRALMQKRMVCRSQEEQNQLAQRMTQDAQLLRDQLQSMEIDGTVGEVCPTALIAALAEFIGLKDPGMLLLQISGLLTKYPDISEEHISVLLDIRGDVPKEVRKSVLDFLEQNAPPLPQGYRPIFTEILTFCGRANPTTGAVDCVEESEEYDYHQEIARSSYADMLHDRDRNKKYYEGIAAAVSRVKARGQRAVVLDIGTGTGLLSMMAVSAGADYCYAIEMFKPMAQAASCIVKRNGFSDKIKVINKHSTEVTVSPDGDMQERANILVTELFDTELIGEGALPSYEHAHTHLVQVHTSQIFSHPLSLSLCSELNRASLHSEQVGCEAVPHRARVYAQLVESELLWRWADLRPLQVDGRTLLPDAAQLACAGVPSVCDIQLSQVSPESFRVLGPICTMFSVDFSRPVSSDAQTHLIRFKALCSGTAQVVLSWWDIDMDPEGSIVCSMAPSWSYTKPQDYHWRDHWMQSVYFLPAEQHVSEGEELNLSVSHDDFSLWYSLTHRDTDARVAPLRPCCTCQAHLIWTRPRFGELNDELRTESYVNALRTIVKPDSVCLSVSDGSLLPIFAHLLGSKKVFSLESSGMARRVIEQLLQSNFLKDAVKLLASQAEQLTLADLEGNQISVLIGEPYFSTSLLPWHSLFFWYCRTALAQLLLPDASILPRAARLYIVAVEFRDLWRIRAPCGTCEGFDVSPMDEMIQESLDFHESWEAEPHPLWEYPCRALTNPQPVMMFDFTQCVPEQPISSSGSLPFTGRGCCHGVALWMEYQLTDDITVSMGLTKPISKQGMCEWSRHRKQAVYFFRSARETSGDGREELAYSLNFEPRSGEVKLDFSITEH</sequence>
<evidence type="ECO:0000256" key="5">
    <source>
        <dbReference type="ARBA" id="ARBA00022679"/>
    </source>
</evidence>
<keyword evidence="6 8" id="KW-0949">S-adenosyl-L-methionine</keyword>
<dbReference type="GO" id="GO:0000145">
    <property type="term" value="C:exocyst"/>
    <property type="evidence" value="ECO:0007669"/>
    <property type="project" value="InterPro"/>
</dbReference>
<evidence type="ECO:0000256" key="9">
    <source>
        <dbReference type="SAM" id="Coils"/>
    </source>
</evidence>
<dbReference type="Pfam" id="PF06325">
    <property type="entry name" value="PrmA"/>
    <property type="match status" value="1"/>
</dbReference>
<keyword evidence="3" id="KW-0268">Exocytosis</keyword>
<name>A0A553PE78_9TELE</name>
<comment type="similarity">
    <text evidence="1">Belongs to the SEC6 family.</text>
</comment>
<evidence type="ECO:0000256" key="7">
    <source>
        <dbReference type="ARBA" id="ARBA00022737"/>
    </source>
</evidence>
<dbReference type="FunFam" id="3.40.50.150:FF:000071">
    <property type="entry name" value="Protein arginine N-methyltransferase 7"/>
    <property type="match status" value="1"/>
</dbReference>
<comment type="caution">
    <text evidence="11">The sequence shown here is derived from an EMBL/GenBank/DDBJ whole genome shotgun (WGS) entry which is preliminary data.</text>
</comment>
<dbReference type="Proteomes" id="UP000316079">
    <property type="component" value="Unassembled WGS sequence"/>
</dbReference>
<organism evidence="11 12">
    <name type="scientific">Danionella cerebrum</name>
    <dbReference type="NCBI Taxonomy" id="2873325"/>
    <lineage>
        <taxon>Eukaryota</taxon>
        <taxon>Metazoa</taxon>
        <taxon>Chordata</taxon>
        <taxon>Craniata</taxon>
        <taxon>Vertebrata</taxon>
        <taxon>Euteleostomi</taxon>
        <taxon>Actinopterygii</taxon>
        <taxon>Neopterygii</taxon>
        <taxon>Teleostei</taxon>
        <taxon>Ostariophysi</taxon>
        <taxon>Cypriniformes</taxon>
        <taxon>Danionidae</taxon>
        <taxon>Danioninae</taxon>
        <taxon>Danionella</taxon>
    </lineage>
</organism>
<evidence type="ECO:0000259" key="10">
    <source>
        <dbReference type="Pfam" id="PF22528"/>
    </source>
</evidence>
<keyword evidence="5 8" id="KW-0808">Transferase</keyword>
<dbReference type="CDD" id="cd02440">
    <property type="entry name" value="AdoMet_MTases"/>
    <property type="match status" value="1"/>
</dbReference>
<dbReference type="InterPro" id="IPR025799">
    <property type="entry name" value="Arg_MeTrfase"/>
</dbReference>
<dbReference type="GO" id="GO:0016274">
    <property type="term" value="F:protein-arginine N-methyltransferase activity"/>
    <property type="evidence" value="ECO:0007669"/>
    <property type="project" value="InterPro"/>
</dbReference>
<dbReference type="Gene3D" id="2.70.160.11">
    <property type="entry name" value="Hnrnp arginine n-methyltransferase1"/>
    <property type="match status" value="2"/>
</dbReference>
<protein>
    <recommendedName>
        <fullName evidence="2">Protein arginine N-methyltransferase 7</fullName>
    </recommendedName>
</protein>
<dbReference type="FunFam" id="1.10.357.70:FF:000001">
    <property type="entry name" value="Exocyst complex component 3"/>
    <property type="match status" value="1"/>
</dbReference>
<dbReference type="InterPro" id="IPR029063">
    <property type="entry name" value="SAM-dependent_MTases_sf"/>
</dbReference>
<reference evidence="11 12" key="1">
    <citation type="journal article" date="2019" name="Sci. Data">
        <title>Hybrid genome assembly and annotation of Danionella translucida.</title>
        <authorList>
            <person name="Kadobianskyi M."/>
            <person name="Schulze L."/>
            <person name="Schuelke M."/>
            <person name="Judkewitz B."/>
        </authorList>
    </citation>
    <scope>NUCLEOTIDE SEQUENCE [LARGE SCALE GENOMIC DNA]</scope>
    <source>
        <strain evidence="11 12">Bolton</strain>
    </source>
</reference>
<dbReference type="Pfam" id="PF22528">
    <property type="entry name" value="PRMT_C"/>
    <property type="match status" value="2"/>
</dbReference>
<dbReference type="OrthoDB" id="10047020at2759"/>
<dbReference type="Gene3D" id="1.10.357.50">
    <property type="match status" value="1"/>
</dbReference>
<accession>A0A553PE78</accession>
<dbReference type="PANTHER" id="PTHR21292:SF12">
    <property type="entry name" value="EXOCYST COMPLEX COMPONENT 3-LIKE PROTEIN"/>
    <property type="match status" value="1"/>
</dbReference>
<evidence type="ECO:0000256" key="3">
    <source>
        <dbReference type="ARBA" id="ARBA00022483"/>
    </source>
</evidence>
<dbReference type="GO" id="GO:0032259">
    <property type="term" value="P:methylation"/>
    <property type="evidence" value="ECO:0007669"/>
    <property type="project" value="UniProtKB-KW"/>
</dbReference>
<dbReference type="InterPro" id="IPR055135">
    <property type="entry name" value="PRMT_dom"/>
</dbReference>
<evidence type="ECO:0000313" key="11">
    <source>
        <dbReference type="EMBL" id="TRY75974.1"/>
    </source>
</evidence>
<dbReference type="FunFam" id="3.40.50.150:FF:000070">
    <property type="entry name" value="Protein arginine N-methyltransferase 7"/>
    <property type="match status" value="1"/>
</dbReference>
<evidence type="ECO:0000256" key="1">
    <source>
        <dbReference type="ARBA" id="ARBA00009447"/>
    </source>
</evidence>
<dbReference type="SUPFAM" id="SSF53335">
    <property type="entry name" value="S-adenosyl-L-methionine-dependent methyltransferases"/>
    <property type="match status" value="2"/>
</dbReference>
<keyword evidence="9" id="KW-0175">Coiled coil</keyword>
<dbReference type="STRING" id="623744.A0A553PE78"/>
<feature type="domain" description="Protein arginine N-methyltransferase" evidence="10">
    <location>
        <begin position="1291"/>
        <end position="1463"/>
    </location>
</feature>
<keyword evidence="4 8" id="KW-0489">Methyltransferase</keyword>
<dbReference type="EMBL" id="SRMA01026708">
    <property type="protein sequence ID" value="TRY75974.1"/>
    <property type="molecule type" value="Genomic_DNA"/>
</dbReference>
<dbReference type="InterPro" id="IPR010326">
    <property type="entry name" value="EXOC3/Sec6"/>
</dbReference>